<dbReference type="SUPFAM" id="SSF100950">
    <property type="entry name" value="NagB/RpiA/CoA transferase-like"/>
    <property type="match status" value="1"/>
</dbReference>
<dbReference type="Gene3D" id="3.40.50.1360">
    <property type="match status" value="1"/>
</dbReference>
<evidence type="ECO:0000256" key="1">
    <source>
        <dbReference type="ARBA" id="ARBA00022801"/>
    </source>
</evidence>
<accession>A0ABM7TC37</accession>
<evidence type="ECO:0000256" key="3">
    <source>
        <dbReference type="HAMAP-Rule" id="MF_01241"/>
    </source>
</evidence>
<feature type="active site" description="For ring-opening step" evidence="3">
    <location>
        <position position="136"/>
    </location>
</feature>
<feature type="active site" description="Proton acceptor; for ring-opening step" evidence="3">
    <location>
        <position position="138"/>
    </location>
</feature>
<keyword evidence="6" id="KW-1185">Reference proteome</keyword>
<feature type="active site" description="Proton acceptor; for enolization step" evidence="3">
    <location>
        <position position="67"/>
    </location>
</feature>
<dbReference type="CDD" id="cd01399">
    <property type="entry name" value="GlcN6P_deaminase"/>
    <property type="match status" value="1"/>
</dbReference>
<dbReference type="EMBL" id="AP024849">
    <property type="protein sequence ID" value="BCZ48808.1"/>
    <property type="molecule type" value="Genomic_DNA"/>
</dbReference>
<gene>
    <name evidence="3 5" type="primary">nagB</name>
    <name evidence="5" type="ORF">psyc5s11_48750</name>
</gene>
<evidence type="ECO:0000259" key="4">
    <source>
        <dbReference type="Pfam" id="PF01182"/>
    </source>
</evidence>
<feature type="domain" description="Glucosamine/galactosamine-6-phosphate isomerase" evidence="4">
    <location>
        <begin position="13"/>
        <end position="229"/>
    </location>
</feature>
<keyword evidence="2 3" id="KW-0119">Carbohydrate metabolism</keyword>
<sequence>MKLIIVENYEEISKLAAINIKDVINKNPNAILGLATGGTPLGTYKELIKMNKENEIDFSKVTTVNLDEYIGLSERNTQSYRYFMNENLFNHVNIKKENTFIPNGLAKDIQEETNNYDKKIDELGGIDIQILGIGTNGHIAFNEPSDFLISGTHLTDLTQSTINANSRFFNSIDEVPKTAITMGLGQIMKSKKILLLAHGENKAEVIKEVLSGNITSKNPATMLQMHKDVTIIVDRTIGDLIKITDI</sequence>
<evidence type="ECO:0000313" key="5">
    <source>
        <dbReference type="EMBL" id="BCZ48808.1"/>
    </source>
</evidence>
<comment type="function">
    <text evidence="3">Catalyzes the reversible isomerization-deamination of glucosamine 6-phosphate (GlcN6P) to form fructose 6-phosphate (Fru6P) and ammonium ion.</text>
</comment>
<dbReference type="RefSeq" id="WP_224035045.1">
    <property type="nucleotide sequence ID" value="NZ_AP024849.1"/>
</dbReference>
<dbReference type="HAMAP" id="MF_01241">
    <property type="entry name" value="GlcN6P_deamin"/>
    <property type="match status" value="1"/>
</dbReference>
<dbReference type="InterPro" id="IPR018321">
    <property type="entry name" value="Glucosamine6P_isomerase_CS"/>
</dbReference>
<evidence type="ECO:0000313" key="6">
    <source>
        <dbReference type="Proteomes" id="UP000824633"/>
    </source>
</evidence>
<organism evidence="5 6">
    <name type="scientific">Clostridium gelidum</name>
    <dbReference type="NCBI Taxonomy" id="704125"/>
    <lineage>
        <taxon>Bacteria</taxon>
        <taxon>Bacillati</taxon>
        <taxon>Bacillota</taxon>
        <taxon>Clostridia</taxon>
        <taxon>Eubacteriales</taxon>
        <taxon>Clostridiaceae</taxon>
        <taxon>Clostridium</taxon>
    </lineage>
</organism>
<dbReference type="InterPro" id="IPR037171">
    <property type="entry name" value="NagB/RpiA_transferase-like"/>
</dbReference>
<dbReference type="PANTHER" id="PTHR11280:SF5">
    <property type="entry name" value="GLUCOSAMINE-6-PHOSPHATE ISOMERASE"/>
    <property type="match status" value="1"/>
</dbReference>
<dbReference type="Proteomes" id="UP000824633">
    <property type="component" value="Chromosome"/>
</dbReference>
<dbReference type="InterPro" id="IPR004547">
    <property type="entry name" value="Glucosamine6P_isomerase"/>
</dbReference>
<evidence type="ECO:0000256" key="2">
    <source>
        <dbReference type="ARBA" id="ARBA00023277"/>
    </source>
</evidence>
<dbReference type="Pfam" id="PF01182">
    <property type="entry name" value="Glucosamine_iso"/>
    <property type="match status" value="1"/>
</dbReference>
<feature type="active site" description="For ring-opening step" evidence="3">
    <location>
        <position position="143"/>
    </location>
</feature>
<comment type="catalytic activity">
    <reaction evidence="3">
        <text>alpha-D-glucosamine 6-phosphate + H2O = beta-D-fructose 6-phosphate + NH4(+)</text>
        <dbReference type="Rhea" id="RHEA:12172"/>
        <dbReference type="ChEBI" id="CHEBI:15377"/>
        <dbReference type="ChEBI" id="CHEBI:28938"/>
        <dbReference type="ChEBI" id="CHEBI:57634"/>
        <dbReference type="ChEBI" id="CHEBI:75989"/>
        <dbReference type="EC" id="3.5.99.6"/>
    </reaction>
</comment>
<dbReference type="PANTHER" id="PTHR11280">
    <property type="entry name" value="GLUCOSAMINE-6-PHOSPHATE ISOMERASE"/>
    <property type="match status" value="1"/>
</dbReference>
<keyword evidence="1 3" id="KW-0378">Hydrolase</keyword>
<dbReference type="PROSITE" id="PS01161">
    <property type="entry name" value="GLC_GALNAC_ISOMERASE"/>
    <property type="match status" value="1"/>
</dbReference>
<comment type="similarity">
    <text evidence="3">Belongs to the glucosamine/galactosamine-6-phosphate isomerase family. NagB subfamily.</text>
</comment>
<dbReference type="NCBIfam" id="TIGR00502">
    <property type="entry name" value="nagB"/>
    <property type="match status" value="1"/>
</dbReference>
<comment type="pathway">
    <text evidence="3">Amino-sugar metabolism; N-acetylneuraminate degradation; D-fructose 6-phosphate from N-acetylneuraminate: step 5/5.</text>
</comment>
<dbReference type="EC" id="3.5.99.6" evidence="3"/>
<proteinExistence type="inferred from homology"/>
<comment type="caution">
    <text evidence="3">Lacks conserved residue(s) required for the propagation of feature annotation.</text>
</comment>
<dbReference type="InterPro" id="IPR006148">
    <property type="entry name" value="Glc/Gal-6P_isomerase"/>
</dbReference>
<protein>
    <recommendedName>
        <fullName evidence="3">Glucosamine-6-phosphate deaminase</fullName>
        <ecNumber evidence="3">3.5.99.6</ecNumber>
    </recommendedName>
    <alternativeName>
        <fullName evidence="3">GlcN6P deaminase</fullName>
        <shortName evidence="3">GNPDA</shortName>
    </alternativeName>
    <alternativeName>
        <fullName evidence="3">Glucosamine-6-phosphate isomerase</fullName>
    </alternativeName>
</protein>
<reference evidence="6" key="1">
    <citation type="submission" date="2021-07" db="EMBL/GenBank/DDBJ databases">
        <title>Complete genome sequencing of a Clostridium isolate.</title>
        <authorList>
            <person name="Ueki A."/>
            <person name="Tonouchi A."/>
        </authorList>
    </citation>
    <scope>NUCLEOTIDE SEQUENCE [LARGE SCALE GENOMIC DNA]</scope>
    <source>
        <strain evidence="6">C5S11</strain>
    </source>
</reference>
<name>A0ABM7TC37_9CLOT</name>